<feature type="region of interest" description="Disordered" evidence="1">
    <location>
        <begin position="204"/>
        <end position="226"/>
    </location>
</feature>
<organism evidence="2 3">
    <name type="scientific">Bombus terrestris</name>
    <name type="common">Buff-tailed bumblebee</name>
    <name type="synonym">Apis terrestris</name>
    <dbReference type="NCBI Taxonomy" id="30195"/>
    <lineage>
        <taxon>Eukaryota</taxon>
        <taxon>Metazoa</taxon>
        <taxon>Ecdysozoa</taxon>
        <taxon>Arthropoda</taxon>
        <taxon>Hexapoda</taxon>
        <taxon>Insecta</taxon>
        <taxon>Pterygota</taxon>
        <taxon>Neoptera</taxon>
        <taxon>Endopterygota</taxon>
        <taxon>Hymenoptera</taxon>
        <taxon>Apocrita</taxon>
        <taxon>Aculeata</taxon>
        <taxon>Apoidea</taxon>
        <taxon>Anthophila</taxon>
        <taxon>Apidae</taxon>
        <taxon>Bombus</taxon>
        <taxon>Bombus</taxon>
    </lineage>
</organism>
<dbReference type="InterPro" id="IPR028265">
    <property type="entry name" value="TTDN1/SICKLE"/>
</dbReference>
<dbReference type="Proteomes" id="UP000835206">
    <property type="component" value="Chromosome 3"/>
</dbReference>
<dbReference type="OrthoDB" id="7689747at2759"/>
<evidence type="ECO:0000256" key="1">
    <source>
        <dbReference type="SAM" id="MobiDB-lite"/>
    </source>
</evidence>
<accession>A0A9B0C7F5</accession>
<dbReference type="Pfam" id="PF15502">
    <property type="entry name" value="MPLKIP"/>
    <property type="match status" value="1"/>
</dbReference>
<dbReference type="RefSeq" id="XP_003402867.1">
    <property type="nucleotide sequence ID" value="XM_003402819.4"/>
</dbReference>
<evidence type="ECO:0000313" key="3">
    <source>
        <dbReference type="RefSeq" id="XP_003402867.1"/>
    </source>
</evidence>
<feature type="compositionally biased region" description="Basic and acidic residues" evidence="1">
    <location>
        <begin position="24"/>
        <end position="49"/>
    </location>
</feature>
<feature type="region of interest" description="Disordered" evidence="1">
    <location>
        <begin position="1"/>
        <end position="67"/>
    </location>
</feature>
<reference evidence="3" key="1">
    <citation type="submission" date="2025-08" db="UniProtKB">
        <authorList>
            <consortium name="RefSeq"/>
        </authorList>
    </citation>
    <scope>IDENTIFICATION</scope>
</reference>
<keyword evidence="2" id="KW-1185">Reference proteome</keyword>
<dbReference type="AlphaFoldDB" id="A0A9B0C7F5"/>
<proteinExistence type="predicted"/>
<feature type="compositionally biased region" description="Low complexity" evidence="1">
    <location>
        <begin position="204"/>
        <end position="217"/>
    </location>
</feature>
<gene>
    <name evidence="3" type="primary">LOC100650063</name>
</gene>
<dbReference type="GeneID" id="100650063"/>
<name>A0A9B0C7F5_BOMTE</name>
<feature type="compositionally biased region" description="Polar residues" evidence="1">
    <location>
        <begin position="50"/>
        <end position="60"/>
    </location>
</feature>
<sequence length="299" mass="34492">MKQWYSVTKNFKMRKSPLSTPSSSKEKQSYNRKSNDYRSRTDYRCRKSDSYQYTSSNSGQGYSGDDFIPLDNSTPVSEYKKFNNNWRDFESHNHCNSGSSGFNHYRNNYYSTPKLNFNYSYSPYKLPGKQLFYGQKKGFQKDRRRQNDISRYIDFKSFLEDPWAELTKKLMEDKETIGNESPKIVLSLSPQLAYVHTESYSESKSTSSIDNSYCSPESKSESSIDGKFGLDDTDISNVSRTESSIDLKVDSVRFSQESKNDNVCNNNDDSVNEGILNENNVSNINDICSSKMNIIQDLK</sequence>
<protein>
    <submittedName>
        <fullName evidence="3">Uncharacterized protein LOC100650063</fullName>
    </submittedName>
</protein>
<dbReference type="KEGG" id="bter:100650063"/>
<evidence type="ECO:0000313" key="2">
    <source>
        <dbReference type="Proteomes" id="UP000835206"/>
    </source>
</evidence>